<reference evidence="1" key="1">
    <citation type="journal article" date="2019" name="bioRxiv">
        <title>The Genome of the Zebra Mussel, Dreissena polymorpha: A Resource for Invasive Species Research.</title>
        <authorList>
            <person name="McCartney M.A."/>
            <person name="Auch B."/>
            <person name="Kono T."/>
            <person name="Mallez S."/>
            <person name="Zhang Y."/>
            <person name="Obille A."/>
            <person name="Becker A."/>
            <person name="Abrahante J.E."/>
            <person name="Garbe J."/>
            <person name="Badalamenti J.P."/>
            <person name="Herman A."/>
            <person name="Mangelson H."/>
            <person name="Liachko I."/>
            <person name="Sullivan S."/>
            <person name="Sone E.D."/>
            <person name="Koren S."/>
            <person name="Silverstein K.A.T."/>
            <person name="Beckman K.B."/>
            <person name="Gohl D.M."/>
        </authorList>
    </citation>
    <scope>NUCLEOTIDE SEQUENCE</scope>
    <source>
        <strain evidence="1">Duluth1</strain>
        <tissue evidence="1">Whole animal</tissue>
    </source>
</reference>
<evidence type="ECO:0000313" key="2">
    <source>
        <dbReference type="Proteomes" id="UP000828390"/>
    </source>
</evidence>
<dbReference type="AlphaFoldDB" id="A0A9D4E9K4"/>
<organism evidence="1 2">
    <name type="scientific">Dreissena polymorpha</name>
    <name type="common">Zebra mussel</name>
    <name type="synonym">Mytilus polymorpha</name>
    <dbReference type="NCBI Taxonomy" id="45954"/>
    <lineage>
        <taxon>Eukaryota</taxon>
        <taxon>Metazoa</taxon>
        <taxon>Spiralia</taxon>
        <taxon>Lophotrochozoa</taxon>
        <taxon>Mollusca</taxon>
        <taxon>Bivalvia</taxon>
        <taxon>Autobranchia</taxon>
        <taxon>Heteroconchia</taxon>
        <taxon>Euheterodonta</taxon>
        <taxon>Imparidentia</taxon>
        <taxon>Neoheterodontei</taxon>
        <taxon>Myida</taxon>
        <taxon>Dreissenoidea</taxon>
        <taxon>Dreissenidae</taxon>
        <taxon>Dreissena</taxon>
    </lineage>
</organism>
<protein>
    <submittedName>
        <fullName evidence="1">Uncharacterized protein</fullName>
    </submittedName>
</protein>
<dbReference type="Proteomes" id="UP000828390">
    <property type="component" value="Unassembled WGS sequence"/>
</dbReference>
<evidence type="ECO:0000313" key="1">
    <source>
        <dbReference type="EMBL" id="KAH3775288.1"/>
    </source>
</evidence>
<gene>
    <name evidence="1" type="ORF">DPMN_176689</name>
</gene>
<reference evidence="1" key="2">
    <citation type="submission" date="2020-11" db="EMBL/GenBank/DDBJ databases">
        <authorList>
            <person name="McCartney M.A."/>
            <person name="Auch B."/>
            <person name="Kono T."/>
            <person name="Mallez S."/>
            <person name="Becker A."/>
            <person name="Gohl D.M."/>
            <person name="Silverstein K.A.T."/>
            <person name="Koren S."/>
            <person name="Bechman K.B."/>
            <person name="Herman A."/>
            <person name="Abrahante J.E."/>
            <person name="Garbe J."/>
        </authorList>
    </citation>
    <scope>NUCLEOTIDE SEQUENCE</scope>
    <source>
        <strain evidence="1">Duluth1</strain>
        <tissue evidence="1">Whole animal</tissue>
    </source>
</reference>
<accession>A0A9D4E9K4</accession>
<comment type="caution">
    <text evidence="1">The sequence shown here is derived from an EMBL/GenBank/DDBJ whole genome shotgun (WGS) entry which is preliminary data.</text>
</comment>
<name>A0A9D4E9K4_DREPO</name>
<keyword evidence="2" id="KW-1185">Reference proteome</keyword>
<sequence>MNYKVSGSLCEINCILLDVLFKTANARKGYFQKGSSFQCLSNTRFIQQQIDIFDSLAKATFYLTFSNKSLVFAERELLNYMSEVQLEFCLRAGVLTKRCSSSEVDQDAQFSFVHETVLEFMAAYHIANSNQDCIANFQIESEYNVLEMSETIIYLCGLECKKANQLLTRLADVKFLDDINHGLSEYVKGVFCNEHVLALHKHSFTQRNALRSSNNQMKHNARCLSLSVLF</sequence>
<dbReference type="EMBL" id="JAIWYP010000009">
    <property type="protein sequence ID" value="KAH3775288.1"/>
    <property type="molecule type" value="Genomic_DNA"/>
</dbReference>
<proteinExistence type="predicted"/>